<proteinExistence type="inferred from homology"/>
<dbReference type="GO" id="GO:0005829">
    <property type="term" value="C:cytosol"/>
    <property type="evidence" value="ECO:0007669"/>
    <property type="project" value="TreeGrafter"/>
</dbReference>
<dbReference type="SMART" id="SM01130">
    <property type="entry name" value="DHDPS"/>
    <property type="match status" value="1"/>
</dbReference>
<dbReference type="PROSITE" id="PS00665">
    <property type="entry name" value="DHDPS_1"/>
    <property type="match status" value="1"/>
</dbReference>
<organism evidence="6 7">
    <name type="scientific">Escherichia coli</name>
    <dbReference type="NCBI Taxonomy" id="562"/>
    <lineage>
        <taxon>Bacteria</taxon>
        <taxon>Pseudomonadati</taxon>
        <taxon>Pseudomonadota</taxon>
        <taxon>Gammaproteobacteria</taxon>
        <taxon>Enterobacterales</taxon>
        <taxon>Enterobacteriaceae</taxon>
        <taxon>Escherichia</taxon>
    </lineage>
</organism>
<dbReference type="PROSITE" id="PS00666">
    <property type="entry name" value="DHDPS_2"/>
    <property type="match status" value="1"/>
</dbReference>
<dbReference type="InterPro" id="IPR002220">
    <property type="entry name" value="DapA-like"/>
</dbReference>
<name>A0A0D6HV50_ECOLX</name>
<accession>A0A0D6HV50</accession>
<dbReference type="EMBL" id="CAADIS010000005">
    <property type="protein sequence ID" value="VFS34984.1"/>
    <property type="molecule type" value="Genomic_DNA"/>
</dbReference>
<evidence type="ECO:0000256" key="2">
    <source>
        <dbReference type="ARBA" id="ARBA00023270"/>
    </source>
</evidence>
<evidence type="ECO:0000313" key="7">
    <source>
        <dbReference type="Proteomes" id="UP000372890"/>
    </source>
</evidence>
<dbReference type="EC" id="4.1.2.-" evidence="6"/>
<evidence type="ECO:0000256" key="4">
    <source>
        <dbReference type="PIRSR" id="PIRSR001365-1"/>
    </source>
</evidence>
<dbReference type="PIRSF" id="PIRSF001365">
    <property type="entry name" value="DHDPS"/>
    <property type="match status" value="1"/>
</dbReference>
<comment type="similarity">
    <text evidence="3">Belongs to the DapA family.</text>
</comment>
<dbReference type="SUPFAM" id="SSF51569">
    <property type="entry name" value="Aldolase"/>
    <property type="match status" value="1"/>
</dbReference>
<reference evidence="6 7" key="1">
    <citation type="submission" date="2019-03" db="EMBL/GenBank/DDBJ databases">
        <authorList>
            <consortium name="Pathogen Informatics"/>
        </authorList>
    </citation>
    <scope>NUCLEOTIDE SEQUENCE [LARGE SCALE GENOMIC DNA]</scope>
    <source>
        <strain evidence="6 7">NCTC9001</strain>
    </source>
</reference>
<gene>
    <name evidence="6" type="primary">yagE</name>
    <name evidence="6" type="ORF">NCTC9001_05040</name>
</gene>
<dbReference type="Proteomes" id="UP000372890">
    <property type="component" value="Unassembled WGS sequence"/>
</dbReference>
<keyword evidence="1 3" id="KW-0456">Lyase</keyword>
<evidence type="ECO:0000256" key="1">
    <source>
        <dbReference type="ARBA" id="ARBA00023239"/>
    </source>
</evidence>
<dbReference type="GO" id="GO:0016829">
    <property type="term" value="F:lyase activity"/>
    <property type="evidence" value="ECO:0007669"/>
    <property type="project" value="UniProtKB-KW"/>
</dbReference>
<evidence type="ECO:0000313" key="6">
    <source>
        <dbReference type="EMBL" id="VFS34984.1"/>
    </source>
</evidence>
<keyword evidence="2" id="KW-0704">Schiff base</keyword>
<dbReference type="CDD" id="cd00408">
    <property type="entry name" value="DHDPS-like"/>
    <property type="match status" value="1"/>
</dbReference>
<dbReference type="InterPro" id="IPR020625">
    <property type="entry name" value="Schiff_base-form_aldolases_AS"/>
</dbReference>
<feature type="active site" description="Schiff-base intermediate with substrate" evidence="4">
    <location>
        <position position="182"/>
    </location>
</feature>
<protein>
    <submittedName>
        <fullName evidence="6">Putative dihydrodipicolinate synthetase</fullName>
        <ecNumber evidence="6">4.1.2.-</ecNumber>
    </submittedName>
</protein>
<sequence length="319" mass="34869">MGWDTETKMSTYEKETEVMKKFSGIIPPVSSTFHRDGTLDKKAMREVADFLINKGVDGLFYLGTGGEFSQMNTAQRMALAEEAVTIVDGRVPVLIGVGSPSTDEAVKLAQHAQAYGADGIVAINPYYWKVAPRNLDDYYQQIARSVTLPVILYNFPDLTGQDLTPETVTRLALQNENIVGIKDTIDSVGHLRTMINTVKSVRPSFSVFCGYDDHLLNTMLLGGDGAITASANFAPELSVGIYRAWREGDLATAATLNKKLLQLPAIYALETPFVSLIKYSMQCVGLPVETYCLPPILEASEEAKDKVHVLLTAQGILPV</sequence>
<dbReference type="PANTHER" id="PTHR12128">
    <property type="entry name" value="DIHYDRODIPICOLINATE SYNTHASE"/>
    <property type="match status" value="1"/>
</dbReference>
<dbReference type="Pfam" id="PF00701">
    <property type="entry name" value="DHDPS"/>
    <property type="match status" value="1"/>
</dbReference>
<dbReference type="AlphaFoldDB" id="A0A0D6HV50"/>
<dbReference type="PRINTS" id="PR00146">
    <property type="entry name" value="DHPICSNTHASE"/>
</dbReference>
<dbReference type="PANTHER" id="PTHR12128:SF28">
    <property type="entry name" value="2-DEHYDRO-3-DEOXY-D-GLUCONATE ALDOLASE YAGE-RELATED"/>
    <property type="match status" value="1"/>
</dbReference>
<dbReference type="InterPro" id="IPR013785">
    <property type="entry name" value="Aldolase_TIM"/>
</dbReference>
<dbReference type="InterPro" id="IPR020624">
    <property type="entry name" value="Schiff_base-form_aldolases_CS"/>
</dbReference>
<feature type="binding site" evidence="5">
    <location>
        <position position="227"/>
    </location>
    <ligand>
        <name>pyruvate</name>
        <dbReference type="ChEBI" id="CHEBI:15361"/>
    </ligand>
</feature>
<evidence type="ECO:0000256" key="3">
    <source>
        <dbReference type="PIRNR" id="PIRNR001365"/>
    </source>
</evidence>
<feature type="active site" description="Proton donor/acceptor" evidence="4">
    <location>
        <position position="153"/>
    </location>
</feature>
<evidence type="ECO:0000256" key="5">
    <source>
        <dbReference type="PIRSR" id="PIRSR001365-2"/>
    </source>
</evidence>
<dbReference type="Gene3D" id="3.20.20.70">
    <property type="entry name" value="Aldolase class I"/>
    <property type="match status" value="1"/>
</dbReference>